<dbReference type="AlphaFoldDB" id="A0AA35IXK1"/>
<dbReference type="PANTHER" id="PTHR34815">
    <property type="entry name" value="LYSINE ACETYLTRANSFERASE"/>
    <property type="match status" value="1"/>
</dbReference>
<dbReference type="GeneID" id="80918015"/>
<protein>
    <recommendedName>
        <fullName evidence="1">LYC1 C-terminal domain-containing protein</fullName>
    </recommendedName>
</protein>
<proteinExistence type="predicted"/>
<organism evidence="2 3">
    <name type="scientific">Saccharomyces mikatae IFO 1815</name>
    <dbReference type="NCBI Taxonomy" id="226126"/>
    <lineage>
        <taxon>Eukaryota</taxon>
        <taxon>Fungi</taxon>
        <taxon>Dikarya</taxon>
        <taxon>Ascomycota</taxon>
        <taxon>Saccharomycotina</taxon>
        <taxon>Saccharomycetes</taxon>
        <taxon>Saccharomycetales</taxon>
        <taxon>Saccharomycetaceae</taxon>
        <taxon>Saccharomyces</taxon>
    </lineage>
</organism>
<dbReference type="EMBL" id="OX365762">
    <property type="protein sequence ID" value="CAI4038804.1"/>
    <property type="molecule type" value="Genomic_DNA"/>
</dbReference>
<evidence type="ECO:0000313" key="3">
    <source>
        <dbReference type="Proteomes" id="UP001161438"/>
    </source>
</evidence>
<dbReference type="PANTHER" id="PTHR34815:SF2">
    <property type="entry name" value="N-ACETYLTRANSFERASE DOMAIN-CONTAINING PROTEIN"/>
    <property type="match status" value="1"/>
</dbReference>
<dbReference type="InterPro" id="IPR016181">
    <property type="entry name" value="Acyl_CoA_acyltransferase"/>
</dbReference>
<dbReference type="Proteomes" id="UP001161438">
    <property type="component" value="Chromosome 6"/>
</dbReference>
<evidence type="ECO:0000259" key="1">
    <source>
        <dbReference type="Pfam" id="PF22998"/>
    </source>
</evidence>
<name>A0AA35IXK1_SACMI</name>
<feature type="domain" description="LYC1 C-terminal" evidence="1">
    <location>
        <begin position="213"/>
        <end position="400"/>
    </location>
</feature>
<accession>A0AA35IXK1</accession>
<dbReference type="Gene3D" id="3.40.630.30">
    <property type="match status" value="1"/>
</dbReference>
<dbReference type="InterPro" id="IPR053013">
    <property type="entry name" value="LAT"/>
</dbReference>
<gene>
    <name evidence="2" type="primary">SMKI06G1520</name>
    <name evidence="2" type="ORF">SMKI_06G1520</name>
</gene>
<dbReference type="RefSeq" id="XP_056081919.1">
    <property type="nucleotide sequence ID" value="XM_056222204.1"/>
</dbReference>
<reference evidence="2" key="1">
    <citation type="submission" date="2022-10" db="EMBL/GenBank/DDBJ databases">
        <authorList>
            <person name="Byrne P K."/>
        </authorList>
    </citation>
    <scope>NUCLEOTIDE SEQUENCE</scope>
    <source>
        <strain evidence="2">IFO1815</strain>
    </source>
</reference>
<keyword evidence="3" id="KW-1185">Reference proteome</keyword>
<evidence type="ECO:0000313" key="2">
    <source>
        <dbReference type="EMBL" id="CAI4038804.1"/>
    </source>
</evidence>
<dbReference type="Pfam" id="PF22998">
    <property type="entry name" value="GNAT_LYC1-like"/>
    <property type="match status" value="1"/>
</dbReference>
<dbReference type="SUPFAM" id="SSF55729">
    <property type="entry name" value="Acyl-CoA N-acyltransferases (Nat)"/>
    <property type="match status" value="1"/>
</dbReference>
<dbReference type="InterPro" id="IPR055100">
    <property type="entry name" value="GNAT_LYC1-like"/>
</dbReference>
<sequence>MTASSHEDNLVFECYNDPELKKWTHLANAKVWKGILTVQQYVDREELLGSSEIAQKNNANEIMEKYPKSYQWLGQKYFILRDRSLPDDGKFSQVVSSCETLNRIGYCIHPGSNEKIEPAFIVCIGGVFTFENHRGKGYAKSMILRLNEFYDQIRDEANNVLELKNLVINLYSEVGEYYSTLGYESMHVPLHRLSKLDELTEMYCGEGGDSDGRYLGFDDYSDLVELHEAQFKNNLLSLHKKNPEKFIFTVAPDFDIFKWFQYRDLFIMQKSEREKRQNLHFGYALSDDSHIIWHHNWNGDSLIIVKIHTPEETLQRKELRLKKLLKKAIEETKVHGLKELEFWDDEIPIKQFPELFQLLKKLENESKVFSENGSISAVRPPKGYAAEQIIWDNNTKFCWF</sequence>